<dbReference type="GO" id="GO:0004177">
    <property type="term" value="F:aminopeptidase activity"/>
    <property type="evidence" value="ECO:0007669"/>
    <property type="project" value="TreeGrafter"/>
</dbReference>
<organism evidence="2 3">
    <name type="scientific">Kangiella profundi</name>
    <dbReference type="NCBI Taxonomy" id="1561924"/>
    <lineage>
        <taxon>Bacteria</taxon>
        <taxon>Pseudomonadati</taxon>
        <taxon>Pseudomonadota</taxon>
        <taxon>Gammaproteobacteria</taxon>
        <taxon>Kangiellales</taxon>
        <taxon>Kangiellaceae</taxon>
        <taxon>Kangiella</taxon>
    </lineage>
</organism>
<keyword evidence="1" id="KW-0464">Manganese</keyword>
<feature type="binding site" evidence="1">
    <location>
        <position position="336"/>
    </location>
    <ligand>
        <name>Mn(2+)</name>
        <dbReference type="ChEBI" id="CHEBI:29035"/>
        <label>1</label>
    </ligand>
</feature>
<dbReference type="OrthoDB" id="9806388at2"/>
<keyword evidence="3" id="KW-1185">Reference proteome</keyword>
<dbReference type="GO" id="GO:0016795">
    <property type="term" value="F:phosphoric triester hydrolase activity"/>
    <property type="evidence" value="ECO:0007669"/>
    <property type="project" value="InterPro"/>
</dbReference>
<evidence type="ECO:0000256" key="1">
    <source>
        <dbReference type="HAMAP-Rule" id="MF_01279"/>
    </source>
</evidence>
<dbReference type="GO" id="GO:0102009">
    <property type="term" value="F:proline dipeptidase activity"/>
    <property type="evidence" value="ECO:0007669"/>
    <property type="project" value="UniProtKB-EC"/>
</dbReference>
<dbReference type="PROSITE" id="PS00491">
    <property type="entry name" value="PROLINE_PEPTIDASE"/>
    <property type="match status" value="1"/>
</dbReference>
<feature type="binding site" evidence="1">
    <location>
        <position position="420"/>
    </location>
    <ligand>
        <name>Mn(2+)</name>
        <dbReference type="ChEBI" id="CHEBI:29035"/>
        <label>1</label>
    </ligand>
</feature>
<dbReference type="InterPro" id="IPR001131">
    <property type="entry name" value="Peptidase_M24B_aminopep-P_CS"/>
</dbReference>
<keyword evidence="1" id="KW-0378">Hydrolase</keyword>
<comment type="similarity">
    <text evidence="1">Belongs to the peptidase M24B family. Bacterial-type prolidase subfamily.</text>
</comment>
<comment type="cofactor">
    <cofactor evidence="1">
        <name>Mn(2+)</name>
        <dbReference type="ChEBI" id="CHEBI:29035"/>
    </cofactor>
    <text evidence="1">Binds 2 manganese ions per subunit.</text>
</comment>
<dbReference type="EMBL" id="CP025120">
    <property type="protein sequence ID" value="AUD77713.1"/>
    <property type="molecule type" value="Genomic_DNA"/>
</dbReference>
<dbReference type="RefSeq" id="WP_106645637.1">
    <property type="nucleotide sequence ID" value="NZ_BMGO01000001.1"/>
</dbReference>
<sequence length="439" mass="49829">MHDSSLAPLFKQHIDVVTKRYQKAMENHDFDHLVIPAGSQHGIFLDDMSYPFKSNFHFNSFVPLDDLHDSVLIISADGTRKLCYYQPVDFWHYVAGDPEGFWVEHFDIVMTRTKDEVLSHIPTTGNVAYIGEMGRPFDEDNFAAVNPGYFMNEINWHRAIKSDYEVECVSRANKRAALGHMAARDMFFKQGSELEIHLAYQLATGHTEHQLPYGSIVALNEHAAILHYTLYNNKAPEQYRTFLIDAGARYNNYAADITRTYAYEQNEFAELIGDMDALEQRICGKVAIGQSYVDLHIETHHEIAKLLNKYKFCDMSPESMVEAGVTSTFFPHGLGHHIGLQVHDVGGHQANVEGDPAPPPKAHPFLRNTRDIEVGNILTIEPGLYFIDSLLGDLKQTEHGKSINWDKIEQFKPFGGIRIEDEVLVTATGPRNLTREHLD</sequence>
<gene>
    <name evidence="1" type="primary">pepQ</name>
    <name evidence="2" type="ORF">CW740_00065</name>
</gene>
<feature type="binding site" evidence="1">
    <location>
        <position position="245"/>
    </location>
    <ligand>
        <name>Mn(2+)</name>
        <dbReference type="ChEBI" id="CHEBI:29035"/>
        <label>2</label>
    </ligand>
</feature>
<dbReference type="InterPro" id="IPR048819">
    <property type="entry name" value="PepQ_N"/>
</dbReference>
<dbReference type="Gene3D" id="3.90.230.10">
    <property type="entry name" value="Creatinase/methionine aminopeptidase superfamily"/>
    <property type="match status" value="1"/>
</dbReference>
<dbReference type="PANTHER" id="PTHR43226:SF8">
    <property type="entry name" value="XAA-PRO DIPEPTIDASE"/>
    <property type="match status" value="1"/>
</dbReference>
<dbReference type="SUPFAM" id="SSF55920">
    <property type="entry name" value="Creatinase/aminopeptidase"/>
    <property type="match status" value="1"/>
</dbReference>
<feature type="binding site" evidence="1">
    <location>
        <position position="256"/>
    </location>
    <ligand>
        <name>Mn(2+)</name>
        <dbReference type="ChEBI" id="CHEBI:29035"/>
        <label>1</label>
    </ligand>
</feature>
<keyword evidence="1" id="KW-0645">Protease</keyword>
<feature type="binding site" evidence="1">
    <location>
        <position position="420"/>
    </location>
    <ligand>
        <name>Mn(2+)</name>
        <dbReference type="ChEBI" id="CHEBI:29035"/>
        <label>2</label>
    </ligand>
</feature>
<dbReference type="HAMAP" id="MF_01279">
    <property type="entry name" value="X_Pro_dipeptid"/>
    <property type="match status" value="1"/>
</dbReference>
<proteinExistence type="inferred from homology"/>
<dbReference type="EC" id="3.4.13.9" evidence="1"/>
<feature type="binding site" evidence="1">
    <location>
        <position position="381"/>
    </location>
    <ligand>
        <name>Mn(2+)</name>
        <dbReference type="ChEBI" id="CHEBI:29035"/>
        <label>1</label>
    </ligand>
</feature>
<dbReference type="Gene3D" id="3.40.350.10">
    <property type="entry name" value="Creatinase/prolidase N-terminal domain"/>
    <property type="match status" value="1"/>
</dbReference>
<dbReference type="GO" id="GO:0005829">
    <property type="term" value="C:cytosol"/>
    <property type="evidence" value="ECO:0007669"/>
    <property type="project" value="TreeGrafter"/>
</dbReference>
<dbReference type="InterPro" id="IPR029149">
    <property type="entry name" value="Creatin/AminoP/Spt16_N"/>
</dbReference>
<dbReference type="AlphaFoldDB" id="A0A2K9AMR6"/>
<dbReference type="NCBIfam" id="NF010133">
    <property type="entry name" value="PRK13607.1"/>
    <property type="match status" value="1"/>
</dbReference>
<dbReference type="InterPro" id="IPR000994">
    <property type="entry name" value="Pept_M24"/>
</dbReference>
<evidence type="ECO:0000313" key="2">
    <source>
        <dbReference type="EMBL" id="AUD77713.1"/>
    </source>
</evidence>
<dbReference type="InterPro" id="IPR052433">
    <property type="entry name" value="X-Pro_dipept-like"/>
</dbReference>
<dbReference type="GO" id="GO:0006508">
    <property type="term" value="P:proteolysis"/>
    <property type="evidence" value="ECO:0007669"/>
    <property type="project" value="UniProtKB-KW"/>
</dbReference>
<name>A0A2K9AMR6_9GAMM</name>
<dbReference type="InterPro" id="IPR036005">
    <property type="entry name" value="Creatinase/aminopeptidase-like"/>
</dbReference>
<dbReference type="GO" id="GO:0008235">
    <property type="term" value="F:metalloexopeptidase activity"/>
    <property type="evidence" value="ECO:0007669"/>
    <property type="project" value="UniProtKB-UniRule"/>
</dbReference>
<dbReference type="KEGG" id="kpd:CW740_00065"/>
<reference evidence="2 3" key="1">
    <citation type="submission" date="2017-12" db="EMBL/GenBank/DDBJ databases">
        <title>Kangiella profundi FT102 completed genome.</title>
        <authorList>
            <person name="Xu J."/>
            <person name="Wang J."/>
            <person name="Lu Y."/>
        </authorList>
    </citation>
    <scope>NUCLEOTIDE SEQUENCE [LARGE SCALE GENOMIC DNA]</scope>
    <source>
        <strain evidence="2 3">FT102</strain>
    </source>
</reference>
<keyword evidence="1" id="KW-0482">Metalloprotease</keyword>
<dbReference type="GO" id="GO:0046872">
    <property type="term" value="F:metal ion binding"/>
    <property type="evidence" value="ECO:0007669"/>
    <property type="project" value="UniProtKB-KW"/>
</dbReference>
<keyword evidence="1" id="KW-0224">Dipeptidase</keyword>
<evidence type="ECO:0000313" key="3">
    <source>
        <dbReference type="Proteomes" id="UP000232693"/>
    </source>
</evidence>
<dbReference type="PANTHER" id="PTHR43226">
    <property type="entry name" value="XAA-PRO AMINOPEPTIDASE 3"/>
    <property type="match status" value="1"/>
</dbReference>
<dbReference type="InterPro" id="IPR022846">
    <property type="entry name" value="X_Pro_dipept"/>
</dbReference>
<feature type="binding site" evidence="1">
    <location>
        <position position="256"/>
    </location>
    <ligand>
        <name>Mn(2+)</name>
        <dbReference type="ChEBI" id="CHEBI:29035"/>
        <label>2</label>
    </ligand>
</feature>
<protein>
    <recommendedName>
        <fullName evidence="1">Xaa-Pro dipeptidase</fullName>
        <shortName evidence="1">X-Pro dipeptidase</shortName>
        <ecNumber evidence="1">3.4.13.9</ecNumber>
    </recommendedName>
    <alternativeName>
        <fullName evidence="1">Imidodipeptidase</fullName>
    </alternativeName>
    <alternativeName>
        <fullName evidence="1">Proline dipeptidase</fullName>
        <shortName evidence="1">Prolidase</shortName>
    </alternativeName>
</protein>
<keyword evidence="1" id="KW-0479">Metal-binding</keyword>
<comment type="catalytic activity">
    <reaction evidence="1">
        <text>Xaa-L-Pro dipeptide + H2O = an L-alpha-amino acid + L-proline</text>
        <dbReference type="Rhea" id="RHEA:76407"/>
        <dbReference type="ChEBI" id="CHEBI:15377"/>
        <dbReference type="ChEBI" id="CHEBI:59869"/>
        <dbReference type="ChEBI" id="CHEBI:60039"/>
        <dbReference type="ChEBI" id="CHEBI:195196"/>
        <dbReference type="EC" id="3.4.13.9"/>
    </reaction>
</comment>
<dbReference type="Proteomes" id="UP000232693">
    <property type="component" value="Chromosome"/>
</dbReference>
<accession>A0A2K9AMR6</accession>
<comment type="function">
    <text evidence="1">Splits dipeptides with a prolyl residue in the C-terminal position.</text>
</comment>
<dbReference type="Pfam" id="PF21216">
    <property type="entry name" value="PepQ_N"/>
    <property type="match status" value="1"/>
</dbReference>
<dbReference type="Pfam" id="PF00557">
    <property type="entry name" value="Peptidase_M24"/>
    <property type="match status" value="1"/>
</dbReference>